<evidence type="ECO:0000256" key="1">
    <source>
        <dbReference type="SAM" id="SignalP"/>
    </source>
</evidence>
<dbReference type="STRING" id="1797994.A2227_04495"/>
<feature type="chain" id="PRO_5009521254" evidence="1">
    <location>
        <begin position="27"/>
        <end position="198"/>
    </location>
</feature>
<dbReference type="EMBL" id="MFGB01000010">
    <property type="protein sequence ID" value="OGF27117.1"/>
    <property type="molecule type" value="Genomic_DNA"/>
</dbReference>
<name>A0A1F5SK78_9BACT</name>
<reference evidence="2 3" key="1">
    <citation type="journal article" date="2016" name="Nat. Commun.">
        <title>Thousands of microbial genomes shed light on interconnected biogeochemical processes in an aquifer system.</title>
        <authorList>
            <person name="Anantharaman K."/>
            <person name="Brown C.T."/>
            <person name="Hug L.A."/>
            <person name="Sharon I."/>
            <person name="Castelle C.J."/>
            <person name="Probst A.J."/>
            <person name="Thomas B.C."/>
            <person name="Singh A."/>
            <person name="Wilkins M.J."/>
            <person name="Karaoz U."/>
            <person name="Brodie E.L."/>
            <person name="Williams K.H."/>
            <person name="Hubbard S.S."/>
            <person name="Banfield J.F."/>
        </authorList>
    </citation>
    <scope>NUCLEOTIDE SEQUENCE [LARGE SCALE GENOMIC DNA]</scope>
</reference>
<accession>A0A1F5SK78</accession>
<organism evidence="2 3">
    <name type="scientific">Candidatus Falkowbacteria bacterium RIFOXYA2_FULL_47_19</name>
    <dbReference type="NCBI Taxonomy" id="1797994"/>
    <lineage>
        <taxon>Bacteria</taxon>
        <taxon>Candidatus Falkowiibacteriota</taxon>
    </lineage>
</organism>
<evidence type="ECO:0000313" key="2">
    <source>
        <dbReference type="EMBL" id="OGF27117.1"/>
    </source>
</evidence>
<protein>
    <submittedName>
        <fullName evidence="2">Uncharacterized protein</fullName>
    </submittedName>
</protein>
<dbReference type="Proteomes" id="UP000178367">
    <property type="component" value="Unassembled WGS sequence"/>
</dbReference>
<keyword evidence="1" id="KW-0732">Signal</keyword>
<sequence>MKKMNKNLIILLLAAFLTGIAFSVGADTSVSADSDPRVIIRAFCEKAVDDFENTEAKVKDLGGTVGLTDYYDGQTFKAFGFRLIEDPVGIRHEWKEHDIYVIVDEDGRPAFLNISYKEFRGGYTVDTKCCTHWIVAFSPDGGIREFDKDFVIHAGDGSIAPRYPDDIRSFLSEWKKSSRVELDGIIMKELKYWLEILK</sequence>
<evidence type="ECO:0000313" key="3">
    <source>
        <dbReference type="Proteomes" id="UP000178367"/>
    </source>
</evidence>
<gene>
    <name evidence="2" type="ORF">A2227_04495</name>
</gene>
<proteinExistence type="predicted"/>
<feature type="signal peptide" evidence="1">
    <location>
        <begin position="1"/>
        <end position="26"/>
    </location>
</feature>
<dbReference type="AlphaFoldDB" id="A0A1F5SK78"/>
<comment type="caution">
    <text evidence="2">The sequence shown here is derived from an EMBL/GenBank/DDBJ whole genome shotgun (WGS) entry which is preliminary data.</text>
</comment>